<comment type="caution">
    <text evidence="2">The sequence shown here is derived from an EMBL/GenBank/DDBJ whole genome shotgun (WGS) entry which is preliminary data.</text>
</comment>
<keyword evidence="4" id="KW-1185">Reference proteome</keyword>
<evidence type="ECO:0000313" key="3">
    <source>
        <dbReference type="EMBL" id="CAH9141821.1"/>
    </source>
</evidence>
<sequence length="140" mass="15789">MFLRTRIENALKLAFKMPNTMMLPFGLCGCQEQNTPGREFGDIEDDGISGTHNSSPKDAQQMPLHSSSFIVSVDEWQTVQSGEDEIEKWLLSSDMLEFTEQIGLYTFKGIYKGENAGIEKLKGCEKGNSYEFELKGDCWS</sequence>
<dbReference type="Proteomes" id="UP001152523">
    <property type="component" value="Unassembled WGS sequence"/>
</dbReference>
<evidence type="ECO:0000256" key="1">
    <source>
        <dbReference type="SAM" id="MobiDB-lite"/>
    </source>
</evidence>
<name>A0AAV0EC65_9ASTE</name>
<dbReference type="PROSITE" id="PS51257">
    <property type="entry name" value="PROKAR_LIPOPROTEIN"/>
    <property type="match status" value="1"/>
</dbReference>
<reference evidence="2" key="1">
    <citation type="submission" date="2022-07" db="EMBL/GenBank/DDBJ databases">
        <authorList>
            <person name="Macas J."/>
            <person name="Novak P."/>
            <person name="Neumann P."/>
        </authorList>
    </citation>
    <scope>NUCLEOTIDE SEQUENCE</scope>
</reference>
<evidence type="ECO:0000313" key="4">
    <source>
        <dbReference type="Proteomes" id="UP001152523"/>
    </source>
</evidence>
<proteinExistence type="predicted"/>
<gene>
    <name evidence="2" type="ORF">CEPIT_LOCUS22278</name>
    <name evidence="3" type="ORF">CEPIT_LOCUS39427</name>
</gene>
<evidence type="ECO:0000313" key="2">
    <source>
        <dbReference type="EMBL" id="CAH9118422.1"/>
    </source>
</evidence>
<dbReference type="EMBL" id="CAMAPF010001033">
    <property type="protein sequence ID" value="CAH9141821.1"/>
    <property type="molecule type" value="Genomic_DNA"/>
</dbReference>
<feature type="compositionally biased region" description="Polar residues" evidence="1">
    <location>
        <begin position="50"/>
        <end position="61"/>
    </location>
</feature>
<accession>A0AAV0EC65</accession>
<dbReference type="EMBL" id="CAMAPF010000885">
    <property type="protein sequence ID" value="CAH9118422.1"/>
    <property type="molecule type" value="Genomic_DNA"/>
</dbReference>
<feature type="region of interest" description="Disordered" evidence="1">
    <location>
        <begin position="42"/>
        <end position="61"/>
    </location>
</feature>
<organism evidence="2 4">
    <name type="scientific">Cuscuta epithymum</name>
    <dbReference type="NCBI Taxonomy" id="186058"/>
    <lineage>
        <taxon>Eukaryota</taxon>
        <taxon>Viridiplantae</taxon>
        <taxon>Streptophyta</taxon>
        <taxon>Embryophyta</taxon>
        <taxon>Tracheophyta</taxon>
        <taxon>Spermatophyta</taxon>
        <taxon>Magnoliopsida</taxon>
        <taxon>eudicotyledons</taxon>
        <taxon>Gunneridae</taxon>
        <taxon>Pentapetalae</taxon>
        <taxon>asterids</taxon>
        <taxon>lamiids</taxon>
        <taxon>Solanales</taxon>
        <taxon>Convolvulaceae</taxon>
        <taxon>Cuscuteae</taxon>
        <taxon>Cuscuta</taxon>
        <taxon>Cuscuta subgen. Cuscuta</taxon>
    </lineage>
</organism>
<dbReference type="AlphaFoldDB" id="A0AAV0EC65"/>
<protein>
    <submittedName>
        <fullName evidence="2">Uncharacterized protein</fullName>
    </submittedName>
</protein>